<dbReference type="InterPro" id="IPR013830">
    <property type="entry name" value="SGNH_hydro"/>
</dbReference>
<evidence type="ECO:0000313" key="4">
    <source>
        <dbReference type="Proteomes" id="UP001610861"/>
    </source>
</evidence>
<keyword evidence="4" id="KW-1185">Reference proteome</keyword>
<dbReference type="Proteomes" id="UP001610861">
    <property type="component" value="Unassembled WGS sequence"/>
</dbReference>
<feature type="chain" id="PRO_5045734388" evidence="1">
    <location>
        <begin position="34"/>
        <end position="277"/>
    </location>
</feature>
<sequence>MRTSTRTRRAFATMLAGAVLVAGSLLGASSATAAPALPAKMAALGDSITQGTMTCSALFSCPTNSWSTGTTASVNSHASRLRAAGATLQTFNDSVVSSTSAALPGQATKAVGQGAQYVTILIGANDACTKTVAGMTSTTVYQTNVQTALNTLAASGAQIFVASIPNLLRMYDLNKASLSARFAWASLQVCQSLLANPTSTAAADVDRRNQVQQRVNEYNAVLATLCGVTPNCRFDGNAIATYPFTRNDISTRDYFHPSLAGQATIAAVTWPKTQWAS</sequence>
<feature type="domain" description="SGNH hydrolase-type esterase" evidence="2">
    <location>
        <begin position="43"/>
        <end position="263"/>
    </location>
</feature>
<protein>
    <submittedName>
        <fullName evidence="3">GDSL-type esterase/lipase family protein</fullName>
    </submittedName>
</protein>
<organism evidence="3 4">
    <name type="scientific">Microbacterium alkaliflavum</name>
    <dbReference type="NCBI Taxonomy" id="3248839"/>
    <lineage>
        <taxon>Bacteria</taxon>
        <taxon>Bacillati</taxon>
        <taxon>Actinomycetota</taxon>
        <taxon>Actinomycetes</taxon>
        <taxon>Micrococcales</taxon>
        <taxon>Microbacteriaceae</taxon>
        <taxon>Microbacterium</taxon>
    </lineage>
</organism>
<evidence type="ECO:0000256" key="1">
    <source>
        <dbReference type="SAM" id="SignalP"/>
    </source>
</evidence>
<evidence type="ECO:0000313" key="3">
    <source>
        <dbReference type="EMBL" id="MFH8248873.1"/>
    </source>
</evidence>
<evidence type="ECO:0000259" key="2">
    <source>
        <dbReference type="Pfam" id="PF13472"/>
    </source>
</evidence>
<dbReference type="SUPFAM" id="SSF52266">
    <property type="entry name" value="SGNH hydrolase"/>
    <property type="match status" value="1"/>
</dbReference>
<reference evidence="3 4" key="1">
    <citation type="submission" date="2024-09" db="EMBL/GenBank/DDBJ databases">
        <authorList>
            <person name="Pan X."/>
        </authorList>
    </citation>
    <scope>NUCLEOTIDE SEQUENCE [LARGE SCALE GENOMIC DNA]</scope>
    <source>
        <strain evidence="3 4">B2969</strain>
    </source>
</reference>
<feature type="signal peptide" evidence="1">
    <location>
        <begin position="1"/>
        <end position="33"/>
    </location>
</feature>
<dbReference type="PROSITE" id="PS51318">
    <property type="entry name" value="TAT"/>
    <property type="match status" value="1"/>
</dbReference>
<keyword evidence="1" id="KW-0732">Signal</keyword>
<dbReference type="InterPro" id="IPR006311">
    <property type="entry name" value="TAT_signal"/>
</dbReference>
<dbReference type="Gene3D" id="3.40.50.1110">
    <property type="entry name" value="SGNH hydrolase"/>
    <property type="match status" value="1"/>
</dbReference>
<comment type="caution">
    <text evidence="3">The sequence shown here is derived from an EMBL/GenBank/DDBJ whole genome shotgun (WGS) entry which is preliminary data.</text>
</comment>
<name>A0ABW7Q222_9MICO</name>
<dbReference type="Pfam" id="PF13472">
    <property type="entry name" value="Lipase_GDSL_2"/>
    <property type="match status" value="1"/>
</dbReference>
<gene>
    <name evidence="3" type="ORF">ACH3VR_00715</name>
</gene>
<accession>A0ABW7Q222</accession>
<dbReference type="RefSeq" id="WP_396638833.1">
    <property type="nucleotide sequence ID" value="NZ_JBIQWL010000001.1"/>
</dbReference>
<proteinExistence type="predicted"/>
<dbReference type="EMBL" id="JBIQWL010000001">
    <property type="protein sequence ID" value="MFH8248873.1"/>
    <property type="molecule type" value="Genomic_DNA"/>
</dbReference>
<dbReference type="InterPro" id="IPR036514">
    <property type="entry name" value="SGNH_hydro_sf"/>
</dbReference>